<reference evidence="2" key="1">
    <citation type="journal article" date="2007" name="Science">
        <title>Draft genome of the filarial nematode parasite Brugia malayi.</title>
        <authorList>
            <person name="Ghedin E."/>
            <person name="Wang S."/>
            <person name="Spiro D."/>
            <person name="Caler E."/>
            <person name="Zhao Q."/>
            <person name="Crabtree J."/>
            <person name="Allen J.E."/>
            <person name="Delcher A.L."/>
            <person name="Guiliano D.B."/>
            <person name="Miranda-Saavedra D."/>
            <person name="Angiuoli S.V."/>
            <person name="Creasy T."/>
            <person name="Amedeo P."/>
            <person name="Haas B."/>
            <person name="El-Sayed N.M."/>
            <person name="Wortman J.R."/>
            <person name="Feldblyum T."/>
            <person name="Tallon L."/>
            <person name="Schatz M."/>
            <person name="Shumway M."/>
            <person name="Koo H."/>
            <person name="Salzberg S.L."/>
            <person name="Schobel S."/>
            <person name="Pertea M."/>
            <person name="Pop M."/>
            <person name="White O."/>
            <person name="Barton G.J."/>
            <person name="Carlow C.K."/>
            <person name="Crawford M.J."/>
            <person name="Daub J."/>
            <person name="Dimmic M.W."/>
            <person name="Estes C.F."/>
            <person name="Foster J.M."/>
            <person name="Ganatra M."/>
            <person name="Gregory W.F."/>
            <person name="Johnson N.M."/>
            <person name="Jin J."/>
            <person name="Komuniecki R."/>
            <person name="Korf I."/>
            <person name="Kumar S."/>
            <person name="Laney S."/>
            <person name="Li B.W."/>
            <person name="Li W."/>
            <person name="Lindblom T.H."/>
            <person name="Lustigman S."/>
            <person name="Ma D."/>
            <person name="Maina C.V."/>
            <person name="Martin D.M."/>
            <person name="McCarter J.P."/>
            <person name="McReynolds L."/>
            <person name="Mitreva M."/>
            <person name="Nutman T.B."/>
            <person name="Parkinson J."/>
            <person name="Peregrin-Alvarez J.M."/>
            <person name="Poole C."/>
            <person name="Ren Q."/>
            <person name="Saunders L."/>
            <person name="Sluder A.E."/>
            <person name="Smith K."/>
            <person name="Stanke M."/>
            <person name="Unnasch T.R."/>
            <person name="Ware J."/>
            <person name="Wei A.D."/>
            <person name="Weil G."/>
            <person name="Williams D.J."/>
            <person name="Zhang Y."/>
            <person name="Williams S.A."/>
            <person name="Fraser-Liggett C."/>
            <person name="Slatko B."/>
            <person name="Blaxter M.L."/>
            <person name="Scott A.L."/>
        </authorList>
    </citation>
    <scope>NUCLEOTIDE SEQUENCE</scope>
    <source>
        <strain evidence="2">FR3</strain>
    </source>
</reference>
<sequence>MQADSPIHGDSAKYPRLRIEIYPCILLMLCYWQATFTLNMILVLSTVDNKCHT</sequence>
<accession>A0A1I9G0S2</accession>
<name>A0A1I9G0S2_BRUMA</name>
<gene>
    <name evidence="2" type="primary">Bm13129</name>
    <name evidence="2" type="ORF">BM_Bm13129</name>
</gene>
<protein>
    <submittedName>
        <fullName evidence="2">Bm13129, isoform a</fullName>
    </submittedName>
</protein>
<proteinExistence type="predicted"/>
<feature type="transmembrane region" description="Helical" evidence="1">
    <location>
        <begin position="21"/>
        <end position="44"/>
    </location>
</feature>
<evidence type="ECO:0000313" key="2">
    <source>
        <dbReference type="EMBL" id="CDP97686.1"/>
    </source>
</evidence>
<evidence type="ECO:0000256" key="1">
    <source>
        <dbReference type="SAM" id="Phobius"/>
    </source>
</evidence>
<keyword evidence="1" id="KW-1133">Transmembrane helix</keyword>
<reference evidence="2" key="2">
    <citation type="submission" date="2012-12" db="EMBL/GenBank/DDBJ databases">
        <authorList>
            <consortium name="WormBase Consortium"/>
            <person name="Ghedin E."/>
            <person name="Paulini M."/>
        </authorList>
    </citation>
    <scope>NUCLEOTIDE SEQUENCE</scope>
    <source>
        <strain evidence="2">FR3</strain>
    </source>
</reference>
<keyword evidence="1" id="KW-0812">Transmembrane</keyword>
<dbReference type="AlphaFoldDB" id="A0A1I9G0S2"/>
<keyword evidence="1" id="KW-0472">Membrane</keyword>
<dbReference type="EMBL" id="LN856988">
    <property type="protein sequence ID" value="CDP97686.1"/>
    <property type="molecule type" value="Genomic_DNA"/>
</dbReference>
<organism evidence="2">
    <name type="scientific">Brugia malayi</name>
    <name type="common">Filarial nematode worm</name>
    <dbReference type="NCBI Taxonomy" id="6279"/>
    <lineage>
        <taxon>Eukaryota</taxon>
        <taxon>Metazoa</taxon>
        <taxon>Ecdysozoa</taxon>
        <taxon>Nematoda</taxon>
        <taxon>Chromadorea</taxon>
        <taxon>Rhabditida</taxon>
        <taxon>Spirurina</taxon>
        <taxon>Spiruromorpha</taxon>
        <taxon>Filarioidea</taxon>
        <taxon>Onchocercidae</taxon>
        <taxon>Brugia</taxon>
    </lineage>
</organism>